<feature type="transmembrane region" description="Helical" evidence="1">
    <location>
        <begin position="272"/>
        <end position="290"/>
    </location>
</feature>
<keyword evidence="3" id="KW-1185">Reference proteome</keyword>
<comment type="caution">
    <text evidence="2">The sequence shown here is derived from an EMBL/GenBank/DDBJ whole genome shotgun (WGS) entry which is preliminary data.</text>
</comment>
<feature type="transmembrane region" description="Helical" evidence="1">
    <location>
        <begin position="32"/>
        <end position="52"/>
    </location>
</feature>
<dbReference type="PANTHER" id="PTHR30282">
    <property type="entry name" value="P-AMINOBENZOYL GLUTAMATE TRANSPORTER"/>
    <property type="match status" value="1"/>
</dbReference>
<dbReference type="GO" id="GO:0015558">
    <property type="term" value="F:secondary active p-aminobenzoyl-glutamate transmembrane transporter activity"/>
    <property type="evidence" value="ECO:0007669"/>
    <property type="project" value="InterPro"/>
</dbReference>
<feature type="transmembrane region" description="Helical" evidence="1">
    <location>
        <begin position="310"/>
        <end position="331"/>
    </location>
</feature>
<protein>
    <submittedName>
        <fullName evidence="2">Aminobenzoyl-glutamate transport protein</fullName>
    </submittedName>
</protein>
<feature type="transmembrane region" description="Helical" evidence="1">
    <location>
        <begin position="485"/>
        <end position="505"/>
    </location>
</feature>
<feature type="transmembrane region" description="Helical" evidence="1">
    <location>
        <begin position="392"/>
        <end position="411"/>
    </location>
</feature>
<reference evidence="2 3" key="1">
    <citation type="submission" date="2018-03" db="EMBL/GenBank/DDBJ databases">
        <title>Genomic Encyclopedia of Archaeal and Bacterial Type Strains, Phase II (KMG-II): from individual species to whole genera.</title>
        <authorList>
            <person name="Goeker M."/>
        </authorList>
    </citation>
    <scope>NUCLEOTIDE SEQUENCE [LARGE SCALE GENOMIC DNA]</scope>
    <source>
        <strain evidence="2 3">DSM 45312</strain>
    </source>
</reference>
<dbReference type="EMBL" id="PYGA01000001">
    <property type="protein sequence ID" value="PSL00872.1"/>
    <property type="molecule type" value="Genomic_DNA"/>
</dbReference>
<sequence>MDTARTASHEADWFQRSLQWIERIGNKLPHPFALFLGLTLFIALASALLGALDVGTTAPDGERVEVRNILSTAGARMMLSTGVENFMGFGPFGTVLVIMMGVSVATQTGLLQELIKVAVSRVPKRLVTFAVAYMAMVAHVASDAAYVIMIPLGAIAFHLVGRSPVLGMVLAYVSAGAAYNASPLITPADALFSGVTTQAAQTVDEGYFVSPMATYFFTGASSIVMALALTVIAETLIARRVRALGEPPQLPEELLASASRGARPGPAQRKGLIWAGAIMVGYVALLALALAPGGSPLRAADGGLDGAPLFLGIGLLSSIMFIAAGTVYGVVTGTITKVQHQLPELMAHGVREMAPVIVLFLVIAQFVAYFEWTNLAQVISIEGATLLRSLDMPTLLLIAVIIVAVSVLDLLTLGGIAMYSLVALVLVPMLFAVGISPETTQTAYRIGDSITNPTNPMNPYFLMTLAMLQKYFPKAGIGTLASMTVPLAFCAGAVWIVFFLIWIGIGLPLGP</sequence>
<dbReference type="Pfam" id="PF03806">
    <property type="entry name" value="ABG_transport"/>
    <property type="match status" value="1"/>
</dbReference>
<feature type="transmembrane region" description="Helical" evidence="1">
    <location>
        <begin position="212"/>
        <end position="233"/>
    </location>
</feature>
<feature type="transmembrane region" description="Helical" evidence="1">
    <location>
        <begin position="126"/>
        <end position="159"/>
    </location>
</feature>
<dbReference type="OrthoDB" id="3314392at2"/>
<dbReference type="PANTHER" id="PTHR30282:SF0">
    <property type="entry name" value="P-AMINOBENZOYL-GLUTAMATE TRANSPORT PROTEIN"/>
    <property type="match status" value="1"/>
</dbReference>
<feature type="transmembrane region" description="Helical" evidence="1">
    <location>
        <begin position="86"/>
        <end position="105"/>
    </location>
</feature>
<proteinExistence type="predicted"/>
<keyword evidence="1" id="KW-0472">Membrane</keyword>
<name>A0A2P8DUK8_9ACTN</name>
<accession>A0A2P8DUK8</accession>
<keyword evidence="1" id="KW-1133">Transmembrane helix</keyword>
<evidence type="ECO:0000313" key="3">
    <source>
        <dbReference type="Proteomes" id="UP000240542"/>
    </source>
</evidence>
<gene>
    <name evidence="2" type="ORF">CLV63_101351</name>
</gene>
<evidence type="ECO:0000256" key="1">
    <source>
        <dbReference type="SAM" id="Phobius"/>
    </source>
</evidence>
<keyword evidence="1" id="KW-0812">Transmembrane</keyword>
<feature type="transmembrane region" description="Helical" evidence="1">
    <location>
        <begin position="352"/>
        <end position="372"/>
    </location>
</feature>
<dbReference type="Proteomes" id="UP000240542">
    <property type="component" value="Unassembled WGS sequence"/>
</dbReference>
<feature type="transmembrane region" description="Helical" evidence="1">
    <location>
        <begin position="418"/>
        <end position="437"/>
    </location>
</feature>
<organism evidence="2 3">
    <name type="scientific">Murinocardiopsis flavida</name>
    <dbReference type="NCBI Taxonomy" id="645275"/>
    <lineage>
        <taxon>Bacteria</taxon>
        <taxon>Bacillati</taxon>
        <taxon>Actinomycetota</taxon>
        <taxon>Actinomycetes</taxon>
        <taxon>Streptosporangiales</taxon>
        <taxon>Nocardiopsidaceae</taxon>
        <taxon>Murinocardiopsis</taxon>
    </lineage>
</organism>
<dbReference type="InterPro" id="IPR004697">
    <property type="entry name" value="AbgT"/>
</dbReference>
<evidence type="ECO:0000313" key="2">
    <source>
        <dbReference type="EMBL" id="PSL00872.1"/>
    </source>
</evidence>
<dbReference type="RefSeq" id="WP_106581046.1">
    <property type="nucleotide sequence ID" value="NZ_PYGA01000001.1"/>
</dbReference>
<dbReference type="AlphaFoldDB" id="A0A2P8DUK8"/>
<dbReference type="GO" id="GO:1902604">
    <property type="term" value="P:p-aminobenzoyl-glutamate transmembrane transport"/>
    <property type="evidence" value="ECO:0007669"/>
    <property type="project" value="InterPro"/>
</dbReference>